<name>A0A327N8W1_PSEFL</name>
<sequence length="60" mass="6620">MGAEEQLKFSALPRPLVDEPEHAVLIANDWDCLDQNDFFRHDCSLAAIAADFEKGGSDVT</sequence>
<accession>A0A327N8W1</accession>
<dbReference type="Proteomes" id="UP000249493">
    <property type="component" value="Unassembled WGS sequence"/>
</dbReference>
<proteinExistence type="predicted"/>
<gene>
    <name evidence="1" type="ORF">DOZ80_09120</name>
</gene>
<organism evidence="1 2">
    <name type="scientific">Pseudomonas fluorescens</name>
    <dbReference type="NCBI Taxonomy" id="294"/>
    <lineage>
        <taxon>Bacteria</taxon>
        <taxon>Pseudomonadati</taxon>
        <taxon>Pseudomonadota</taxon>
        <taxon>Gammaproteobacteria</taxon>
        <taxon>Pseudomonadales</taxon>
        <taxon>Pseudomonadaceae</taxon>
        <taxon>Pseudomonas</taxon>
    </lineage>
</organism>
<reference evidence="1 2" key="1">
    <citation type="submission" date="2018-06" db="EMBL/GenBank/DDBJ databases">
        <authorList>
            <person name="Zhirakovskaya E."/>
        </authorList>
    </citation>
    <scope>NUCLEOTIDE SEQUENCE [LARGE SCALE GENOMIC DNA]</scope>
    <source>
        <strain evidence="1 2">LY3</strain>
    </source>
</reference>
<comment type="caution">
    <text evidence="1">The sequence shown here is derived from an EMBL/GenBank/DDBJ whole genome shotgun (WGS) entry which is preliminary data.</text>
</comment>
<evidence type="ECO:0000313" key="1">
    <source>
        <dbReference type="EMBL" id="RAI70644.1"/>
    </source>
</evidence>
<dbReference type="AlphaFoldDB" id="A0A327N8W1"/>
<protein>
    <submittedName>
        <fullName evidence="1">Uncharacterized protein</fullName>
    </submittedName>
</protein>
<evidence type="ECO:0000313" key="2">
    <source>
        <dbReference type="Proteomes" id="UP000249493"/>
    </source>
</evidence>
<dbReference type="EMBL" id="QLIN01000003">
    <property type="protein sequence ID" value="RAI70644.1"/>
    <property type="molecule type" value="Genomic_DNA"/>
</dbReference>